<keyword evidence="1 6" id="KW-0479">Metal-binding</keyword>
<dbReference type="GO" id="GO:0046113">
    <property type="term" value="P:nucleobase catabolic process"/>
    <property type="evidence" value="ECO:0007669"/>
    <property type="project" value="UniProtKB-UniRule"/>
</dbReference>
<dbReference type="InterPro" id="IPR022830">
    <property type="entry name" value="Indigdn_synthA-like"/>
</dbReference>
<feature type="binding site" evidence="6">
    <location>
        <position position="153"/>
    </location>
    <ligand>
        <name>Mn(2+)</name>
        <dbReference type="ChEBI" id="CHEBI:29035"/>
    </ligand>
</feature>
<evidence type="ECO:0000256" key="5">
    <source>
        <dbReference type="ARBA" id="ARBA00023295"/>
    </source>
</evidence>
<comment type="subunit">
    <text evidence="6">Homotrimer.</text>
</comment>
<dbReference type="HAMAP" id="MF_01876">
    <property type="entry name" value="PsiMP_glycosidase"/>
    <property type="match status" value="1"/>
</dbReference>
<keyword evidence="7" id="KW-0472">Membrane</keyword>
<keyword evidence="7" id="KW-1133">Transmembrane helix</keyword>
<keyword evidence="7" id="KW-0812">Transmembrane</keyword>
<evidence type="ECO:0000313" key="9">
    <source>
        <dbReference type="Proteomes" id="UP000238348"/>
    </source>
</evidence>
<sequence>MGANPSQPKDLTVSVKDHLSISPEVKKALAKGRPVVALESTIITHGMPYPQNLEMAQRVEAVVRRNGAVPATIAIMDGKLKVGVQAEDLERLAKAGGKAAKASRRDVAALLVSGAIAGTTVATTMMAAAWAGIRVFATGGIGGVHRGAETTFDISADLEELSQTQVAVVCAGAKSILDIPKTLETLETNGVPVLGYRTEDFPAFWARQSGQKVDHRIESAEEAARVIALQFELGMGGVLVANPIPESHALDARAMEARIEEAIKGAEAEGVSRKGLTPFLLKRIVELTEGKSLIANIALVENNAAVAAEIAVAMSKLAAKPRAKPKAKA</sequence>
<evidence type="ECO:0000256" key="1">
    <source>
        <dbReference type="ARBA" id="ARBA00022723"/>
    </source>
</evidence>
<dbReference type="GO" id="GO:0004730">
    <property type="term" value="F:pseudouridylate synthase activity"/>
    <property type="evidence" value="ECO:0007669"/>
    <property type="project" value="UniProtKB-UniRule"/>
</dbReference>
<dbReference type="InterPro" id="IPR007342">
    <property type="entry name" value="PsuG"/>
</dbReference>
<dbReference type="SUPFAM" id="SSF110581">
    <property type="entry name" value="Indigoidine synthase A-like"/>
    <property type="match status" value="1"/>
</dbReference>
<accession>A0A2L0FB42</accession>
<feature type="binding site" evidence="6">
    <location>
        <position position="101"/>
    </location>
    <ligand>
        <name>substrate</name>
    </ligand>
</feature>
<name>A0A2L0FB42_SORCE</name>
<dbReference type="Proteomes" id="UP000238348">
    <property type="component" value="Chromosome"/>
</dbReference>
<comment type="catalytic activity">
    <reaction evidence="6">
        <text>D-ribose 5-phosphate + uracil = psi-UMP + H2O</text>
        <dbReference type="Rhea" id="RHEA:18337"/>
        <dbReference type="ChEBI" id="CHEBI:15377"/>
        <dbReference type="ChEBI" id="CHEBI:17568"/>
        <dbReference type="ChEBI" id="CHEBI:58380"/>
        <dbReference type="ChEBI" id="CHEBI:78346"/>
        <dbReference type="EC" id="4.2.1.70"/>
    </reaction>
</comment>
<comment type="similarity">
    <text evidence="6">Belongs to the pseudouridine-5'-phosphate glycosidase family.</text>
</comment>
<evidence type="ECO:0000256" key="4">
    <source>
        <dbReference type="ARBA" id="ARBA00023239"/>
    </source>
</evidence>
<dbReference type="Gene3D" id="3.40.1790.10">
    <property type="entry name" value="Indigoidine synthase domain"/>
    <property type="match status" value="1"/>
</dbReference>
<comment type="function">
    <text evidence="6">Catalyzes the reversible cleavage of pseudouridine 5'-phosphate (PsiMP) to ribose 5-phosphate and uracil. Functions biologically in the cleavage direction, as part of a pseudouridine degradation pathway.</text>
</comment>
<dbReference type="PANTHER" id="PTHR42909:SF1">
    <property type="entry name" value="CARBOHYDRATE KINASE PFKB DOMAIN-CONTAINING PROTEIN"/>
    <property type="match status" value="1"/>
</dbReference>
<protein>
    <recommendedName>
        <fullName evidence="6">Pseudouridine-5'-phosphate glycosidase</fullName>
        <shortName evidence="6">PsiMP glycosidase</shortName>
        <ecNumber evidence="6">4.2.1.70</ecNumber>
    </recommendedName>
</protein>
<dbReference type="PANTHER" id="PTHR42909">
    <property type="entry name" value="ZGC:136858"/>
    <property type="match status" value="1"/>
</dbReference>
<comment type="cofactor">
    <cofactor evidence="6">
        <name>Mn(2+)</name>
        <dbReference type="ChEBI" id="CHEBI:29035"/>
    </cofactor>
    <text evidence="6">Binds 1 Mn(2+) ion per subunit.</text>
</comment>
<feature type="binding site" evidence="6">
    <location>
        <position position="121"/>
    </location>
    <ligand>
        <name>substrate</name>
    </ligand>
</feature>
<evidence type="ECO:0000256" key="3">
    <source>
        <dbReference type="ARBA" id="ARBA00023211"/>
    </source>
</evidence>
<dbReference type="GO" id="GO:0005737">
    <property type="term" value="C:cytoplasm"/>
    <property type="evidence" value="ECO:0007669"/>
    <property type="project" value="TreeGrafter"/>
</dbReference>
<keyword evidence="2 6" id="KW-0378">Hydrolase</keyword>
<evidence type="ECO:0000256" key="7">
    <source>
        <dbReference type="SAM" id="Phobius"/>
    </source>
</evidence>
<feature type="transmembrane region" description="Helical" evidence="7">
    <location>
        <begin position="107"/>
        <end position="131"/>
    </location>
</feature>
<evidence type="ECO:0000256" key="6">
    <source>
        <dbReference type="HAMAP-Rule" id="MF_01876"/>
    </source>
</evidence>
<keyword evidence="4 6" id="KW-0456">Lyase</keyword>
<reference evidence="8 9" key="1">
    <citation type="submission" date="2015-09" db="EMBL/GenBank/DDBJ databases">
        <title>Sorangium comparison.</title>
        <authorList>
            <person name="Zaburannyi N."/>
            <person name="Bunk B."/>
            <person name="Overmann J."/>
            <person name="Mueller R."/>
        </authorList>
    </citation>
    <scope>NUCLEOTIDE SEQUENCE [LARGE SCALE GENOMIC DNA]</scope>
    <source>
        <strain evidence="8 9">So ce26</strain>
    </source>
</reference>
<evidence type="ECO:0000256" key="2">
    <source>
        <dbReference type="ARBA" id="ARBA00022801"/>
    </source>
</evidence>
<feature type="active site" description="Nucleophile" evidence="6">
    <location>
        <position position="174"/>
    </location>
</feature>
<dbReference type="EC" id="4.2.1.70" evidence="6"/>
<organism evidence="8 9">
    <name type="scientific">Sorangium cellulosum</name>
    <name type="common">Polyangium cellulosum</name>
    <dbReference type="NCBI Taxonomy" id="56"/>
    <lineage>
        <taxon>Bacteria</taxon>
        <taxon>Pseudomonadati</taxon>
        <taxon>Myxococcota</taxon>
        <taxon>Polyangia</taxon>
        <taxon>Polyangiales</taxon>
        <taxon>Polyangiaceae</taxon>
        <taxon>Sorangium</taxon>
    </lineage>
</organism>
<keyword evidence="3 6" id="KW-0464">Manganese</keyword>
<dbReference type="AlphaFoldDB" id="A0A2L0FB42"/>
<feature type="active site" description="Proton donor" evidence="6">
    <location>
        <position position="39"/>
    </location>
</feature>
<proteinExistence type="inferred from homology"/>
<gene>
    <name evidence="6" type="primary">psuG</name>
    <name evidence="8" type="ORF">SOCE26_103690</name>
</gene>
<dbReference type="Pfam" id="PF04227">
    <property type="entry name" value="Indigoidine_A"/>
    <property type="match status" value="1"/>
</dbReference>
<feature type="binding site" evidence="6">
    <location>
        <begin position="155"/>
        <end position="157"/>
    </location>
    <ligand>
        <name>substrate</name>
    </ligand>
</feature>
<keyword evidence="5 6" id="KW-0326">Glycosidase</keyword>
<dbReference type="GO" id="GO:0046872">
    <property type="term" value="F:metal ion binding"/>
    <property type="evidence" value="ECO:0007669"/>
    <property type="project" value="UniProtKB-KW"/>
</dbReference>
<dbReference type="EMBL" id="CP012673">
    <property type="protein sequence ID" value="AUX48828.1"/>
    <property type="molecule type" value="Genomic_DNA"/>
</dbReference>
<dbReference type="GO" id="GO:0016798">
    <property type="term" value="F:hydrolase activity, acting on glycosyl bonds"/>
    <property type="evidence" value="ECO:0007669"/>
    <property type="project" value="UniProtKB-KW"/>
</dbReference>
<evidence type="ECO:0000313" key="8">
    <source>
        <dbReference type="EMBL" id="AUX48828.1"/>
    </source>
</evidence>